<keyword evidence="4" id="KW-1133">Transmembrane helix</keyword>
<proteinExistence type="inferred from homology"/>
<comment type="similarity">
    <text evidence="2">Belongs to the CDP-alcohol phosphatidyltransferase class-I family.</text>
</comment>
<evidence type="ECO:0000256" key="2">
    <source>
        <dbReference type="RuleBase" id="RU003750"/>
    </source>
</evidence>
<accession>A0ABS0GVG9</accession>
<organism evidence="6 7">
    <name type="scientific">Plantactinospora alkalitolerans</name>
    <dbReference type="NCBI Taxonomy" id="2789879"/>
    <lineage>
        <taxon>Bacteria</taxon>
        <taxon>Bacillati</taxon>
        <taxon>Actinomycetota</taxon>
        <taxon>Actinomycetes</taxon>
        <taxon>Micromonosporales</taxon>
        <taxon>Micromonosporaceae</taxon>
        <taxon>Plantactinospora</taxon>
    </lineage>
</organism>
<protein>
    <submittedName>
        <fullName evidence="6">CDP-alcohol phosphatidyltransferase family protein</fullName>
    </submittedName>
</protein>
<evidence type="ECO:0000256" key="4">
    <source>
        <dbReference type="SAM" id="Phobius"/>
    </source>
</evidence>
<feature type="transmembrane region" description="Helical" evidence="4">
    <location>
        <begin position="325"/>
        <end position="342"/>
    </location>
</feature>
<feature type="region of interest" description="Disordered" evidence="3">
    <location>
        <begin position="703"/>
        <end position="755"/>
    </location>
</feature>
<gene>
    <name evidence="6" type="ORF">I0C86_14675</name>
</gene>
<evidence type="ECO:0000313" key="7">
    <source>
        <dbReference type="Proteomes" id="UP000638560"/>
    </source>
</evidence>
<sequence>MLAILLTPTRSGPPLTLPDGKPLAAVLREQLRAAGARDVVLTDDLAELAVLAGTAREPVLLCSGDLVAHTAVLRHLGTSPMPGTVALVLPDPDAGPVAVLEDRGQVVAAGPAGTLGVAPTGASGGAVRVSVADLPALVAAARALAETETETETHAHARTHAENAAGTVGAGIPGAGTVAAGTSGAGTVAAGTSGAGTVAAGTPGATSAALDRLLAELARPDSATGPGITIFTSRVRLLVARRVADAAELAEAEAAVAAVDSDRAELRLSVKEKDDFFTTYFVSTWSPWVTKLSARLRLTPTGVTAISVAFAVAAAVLFALGGRPALVAGAILLYLGFMLDCVDGQLARYTRHFSPWGGWLDTLADRAKEYLVYAGLAVGVERAGGPGWALGIAAITLQTVRHMTDTWYGALHDEAAKRPRTAGPGGPGGLGDRLSQASNRVQADTGSLTYWLKRTVVFPIGERWALIALTVAIFSPLVSLVAVLVWGGLAAAYTLALRTLRARSMRVPVLTRVDTMLHRDDGPAARWLAALGRSAGLSGPLPLAVLAAGAGAALLGAGLAGLDSGHARWAVPLAVLVVLLAGLPAAVPHAGALDWLVPAALRAAEYLLVIATGVLVDADGAVIFALLFALALRHYDLTARLEKRERAPLLGSLGLGWDGRLIVLSAAVLVGPAAGRIVMLLLAGYLLAIFVVNALRGWVPRDVPGPRQPSAAETRTDGQPGSGDALAVAGAREGYVPAGGEWDRGNSPAERDRDG</sequence>
<dbReference type="InterPro" id="IPR045985">
    <property type="entry name" value="DUF5941"/>
</dbReference>
<dbReference type="Gene3D" id="1.20.120.1760">
    <property type="match status" value="1"/>
</dbReference>
<feature type="transmembrane region" description="Helical" evidence="4">
    <location>
        <begin position="653"/>
        <end position="671"/>
    </location>
</feature>
<comment type="caution">
    <text evidence="6">The sequence shown here is derived from an EMBL/GenBank/DDBJ whole genome shotgun (WGS) entry which is preliminary data.</text>
</comment>
<feature type="transmembrane region" description="Helical" evidence="4">
    <location>
        <begin position="607"/>
        <end position="632"/>
    </location>
</feature>
<evidence type="ECO:0000313" key="6">
    <source>
        <dbReference type="EMBL" id="MBF9130190.1"/>
    </source>
</evidence>
<evidence type="ECO:0000256" key="3">
    <source>
        <dbReference type="SAM" id="MobiDB-lite"/>
    </source>
</evidence>
<keyword evidence="4" id="KW-0812">Transmembrane</keyword>
<feature type="transmembrane region" description="Helical" evidence="4">
    <location>
        <begin position="541"/>
        <end position="562"/>
    </location>
</feature>
<dbReference type="InterPro" id="IPR043130">
    <property type="entry name" value="CDP-OH_PTrfase_TM_dom"/>
</dbReference>
<dbReference type="PROSITE" id="PS00379">
    <property type="entry name" value="CDP_ALCOHOL_P_TRANSF"/>
    <property type="match status" value="1"/>
</dbReference>
<dbReference type="EMBL" id="JADPUN010000147">
    <property type="protein sequence ID" value="MBF9130190.1"/>
    <property type="molecule type" value="Genomic_DNA"/>
</dbReference>
<feature type="domain" description="DUF5941" evidence="5">
    <location>
        <begin position="520"/>
        <end position="704"/>
    </location>
</feature>
<keyword evidence="1 2" id="KW-0808">Transferase</keyword>
<feature type="transmembrane region" description="Helical" evidence="4">
    <location>
        <begin position="569"/>
        <end position="587"/>
    </location>
</feature>
<reference evidence="6 7" key="1">
    <citation type="submission" date="2020-11" db="EMBL/GenBank/DDBJ databases">
        <title>A novel isolate from a Black sea contaminated sediment with potential to produce alkanes: Plantactinospora alkalitolerans sp. nov.</title>
        <authorList>
            <person name="Carro L."/>
            <person name="Veyisoglu A."/>
            <person name="Guven K."/>
            <person name="Schumann P."/>
            <person name="Klenk H.-P."/>
            <person name="Sahin N."/>
        </authorList>
    </citation>
    <scope>NUCLEOTIDE SEQUENCE [LARGE SCALE GENOMIC DNA]</scope>
    <source>
        <strain evidence="6 7">S1510</strain>
    </source>
</reference>
<evidence type="ECO:0000256" key="1">
    <source>
        <dbReference type="ARBA" id="ARBA00022679"/>
    </source>
</evidence>
<feature type="transmembrane region" description="Helical" evidence="4">
    <location>
        <begin position="464"/>
        <end position="496"/>
    </location>
</feature>
<name>A0ABS0GVG9_9ACTN</name>
<feature type="transmembrane region" description="Helical" evidence="4">
    <location>
        <begin position="298"/>
        <end position="319"/>
    </location>
</feature>
<keyword evidence="7" id="KW-1185">Reference proteome</keyword>
<feature type="transmembrane region" description="Helical" evidence="4">
    <location>
        <begin position="677"/>
        <end position="699"/>
    </location>
</feature>
<feature type="compositionally biased region" description="Basic and acidic residues" evidence="3">
    <location>
        <begin position="741"/>
        <end position="755"/>
    </location>
</feature>
<dbReference type="InterPro" id="IPR048254">
    <property type="entry name" value="CDP_ALCOHOL_P_TRANSF_CS"/>
</dbReference>
<dbReference type="InterPro" id="IPR000462">
    <property type="entry name" value="CDP-OH_P_trans"/>
</dbReference>
<evidence type="ECO:0000259" key="5">
    <source>
        <dbReference type="Pfam" id="PF19365"/>
    </source>
</evidence>
<dbReference type="Pfam" id="PF19365">
    <property type="entry name" value="DUF5941"/>
    <property type="match status" value="1"/>
</dbReference>
<keyword evidence="4" id="KW-0472">Membrane</keyword>
<dbReference type="Proteomes" id="UP000638560">
    <property type="component" value="Unassembled WGS sequence"/>
</dbReference>
<dbReference type="Pfam" id="PF01066">
    <property type="entry name" value="CDP-OH_P_transf"/>
    <property type="match status" value="1"/>
</dbReference>